<accession>A0A1C3ESW0</accession>
<evidence type="ECO:0000256" key="1">
    <source>
        <dbReference type="SAM" id="MobiDB-lite"/>
    </source>
</evidence>
<gene>
    <name evidence="2" type="ORF">A6X21_16495</name>
</gene>
<sequence length="109" mass="11947">MFQVSSAEPVNSAKTDQSTEDGSRRESAIHLPCILSSKLGKGRSIGVRKLFSAINYGQDHDFLLRTVGESFSIDYIYVLHSGSLAGFSGGFIPFRAIPMQTQNEGVFSW</sequence>
<comment type="caution">
    <text evidence="2">The sequence shown here is derived from an EMBL/GenBank/DDBJ whole genome shotgun (WGS) entry which is preliminary data.</text>
</comment>
<proteinExistence type="predicted"/>
<organism evidence="2 3">
    <name type="scientific">Planctopirus hydrillae</name>
    <dbReference type="NCBI Taxonomy" id="1841610"/>
    <lineage>
        <taxon>Bacteria</taxon>
        <taxon>Pseudomonadati</taxon>
        <taxon>Planctomycetota</taxon>
        <taxon>Planctomycetia</taxon>
        <taxon>Planctomycetales</taxon>
        <taxon>Planctomycetaceae</taxon>
        <taxon>Planctopirus</taxon>
    </lineage>
</organism>
<dbReference type="AlphaFoldDB" id="A0A1C3ESW0"/>
<protein>
    <submittedName>
        <fullName evidence="2">Uncharacterized protein</fullName>
    </submittedName>
</protein>
<keyword evidence="3" id="KW-1185">Reference proteome</keyword>
<evidence type="ECO:0000313" key="2">
    <source>
        <dbReference type="EMBL" id="ODA36326.1"/>
    </source>
</evidence>
<dbReference type="Proteomes" id="UP000094828">
    <property type="component" value="Unassembled WGS sequence"/>
</dbReference>
<feature type="compositionally biased region" description="Polar residues" evidence="1">
    <location>
        <begin position="1"/>
        <end position="16"/>
    </location>
</feature>
<reference evidence="2 3" key="1">
    <citation type="submission" date="2016-05" db="EMBL/GenBank/DDBJ databases">
        <title>Genomic and physiological characterization of Planctopirus sp. isolated from fresh water lake.</title>
        <authorList>
            <person name="Subhash Y."/>
            <person name="Ramana C."/>
        </authorList>
    </citation>
    <scope>NUCLEOTIDE SEQUENCE [LARGE SCALE GENOMIC DNA]</scope>
    <source>
        <strain evidence="2 3">JC280</strain>
    </source>
</reference>
<feature type="region of interest" description="Disordered" evidence="1">
    <location>
        <begin position="1"/>
        <end position="26"/>
    </location>
</feature>
<evidence type="ECO:0000313" key="3">
    <source>
        <dbReference type="Proteomes" id="UP000094828"/>
    </source>
</evidence>
<name>A0A1C3ESW0_9PLAN</name>
<dbReference type="EMBL" id="LYDR01000028">
    <property type="protein sequence ID" value="ODA36326.1"/>
    <property type="molecule type" value="Genomic_DNA"/>
</dbReference>